<dbReference type="InterPro" id="IPR001584">
    <property type="entry name" value="Integrase_cat-core"/>
</dbReference>
<comment type="function">
    <text evidence="1">Involved in the transposition of the insertion sequence.</text>
</comment>
<evidence type="ECO:0000256" key="1">
    <source>
        <dbReference type="ARBA" id="ARBA00002286"/>
    </source>
</evidence>
<dbReference type="GO" id="GO:0003677">
    <property type="term" value="F:DNA binding"/>
    <property type="evidence" value="ECO:0007669"/>
    <property type="project" value="UniProtKB-KW"/>
</dbReference>
<dbReference type="SUPFAM" id="SSF53098">
    <property type="entry name" value="Ribonuclease H-like"/>
    <property type="match status" value="1"/>
</dbReference>
<dbReference type="GO" id="GO:0015074">
    <property type="term" value="P:DNA integration"/>
    <property type="evidence" value="ECO:0007669"/>
    <property type="project" value="InterPro"/>
</dbReference>
<evidence type="ECO:0000313" key="7">
    <source>
        <dbReference type="Proteomes" id="UP000017081"/>
    </source>
</evidence>
<dbReference type="STRING" id="1319815.HMPREF0202_01117"/>
<dbReference type="PROSITE" id="PS50994">
    <property type="entry name" value="INTEGRASE"/>
    <property type="match status" value="1"/>
</dbReference>
<gene>
    <name evidence="6" type="ORF">HMPREF0202_01117</name>
</gene>
<accession>U7VBB7</accession>
<protein>
    <recommendedName>
        <fullName evidence="5">Integrase catalytic domain-containing protein</fullName>
    </recommendedName>
</protein>
<dbReference type="Pfam" id="PF03811">
    <property type="entry name" value="Zn_ribbon_InsA"/>
    <property type="match status" value="1"/>
</dbReference>
<dbReference type="InterPro" id="IPR032874">
    <property type="entry name" value="DDE_dom"/>
</dbReference>
<dbReference type="Pfam" id="PF13610">
    <property type="entry name" value="DDE_Tnp_IS240"/>
    <property type="match status" value="1"/>
</dbReference>
<dbReference type="InterPro" id="IPR003220">
    <property type="entry name" value="InsA_N_dom_Znf"/>
</dbReference>
<dbReference type="RefSeq" id="WP_023050657.1">
    <property type="nucleotide sequence ID" value="NZ_CP173065.2"/>
</dbReference>
<dbReference type="PATRIC" id="fig|1319815.3.peg.1074"/>
<dbReference type="EMBL" id="AXZF01000039">
    <property type="protein sequence ID" value="ERT69012.1"/>
    <property type="molecule type" value="Genomic_DNA"/>
</dbReference>
<keyword evidence="7" id="KW-1185">Reference proteome</keyword>
<keyword evidence="4" id="KW-0233">DNA recombination</keyword>
<reference evidence="6 7" key="1">
    <citation type="submission" date="2013-08" db="EMBL/GenBank/DDBJ databases">
        <authorList>
            <person name="Weinstock G."/>
            <person name="Sodergren E."/>
            <person name="Wylie T."/>
            <person name="Fulton L."/>
            <person name="Fulton R."/>
            <person name="Fronick C."/>
            <person name="O'Laughlin M."/>
            <person name="Godfrey J."/>
            <person name="Miner T."/>
            <person name="Herter B."/>
            <person name="Appelbaum E."/>
            <person name="Cordes M."/>
            <person name="Lek S."/>
            <person name="Wollam A."/>
            <person name="Pepin K.H."/>
            <person name="Palsikar V.B."/>
            <person name="Mitreva M."/>
            <person name="Wilson R.K."/>
        </authorList>
    </citation>
    <scope>NUCLEOTIDE SEQUENCE [LARGE SCALE GENOMIC DNA]</scope>
    <source>
        <strain evidence="6 7">ATCC BAA-474</strain>
    </source>
</reference>
<evidence type="ECO:0000256" key="2">
    <source>
        <dbReference type="ARBA" id="ARBA00022578"/>
    </source>
</evidence>
<dbReference type="PANTHER" id="PTHR35528">
    <property type="entry name" value="BLL1675 PROTEIN"/>
    <property type="match status" value="1"/>
</dbReference>
<dbReference type="NCBIfam" id="NF033587">
    <property type="entry name" value="transpos_IS6"/>
    <property type="match status" value="1"/>
</dbReference>
<dbReference type="HOGENOM" id="CLU_069560_0_0_0"/>
<evidence type="ECO:0000313" key="6">
    <source>
        <dbReference type="EMBL" id="ERT69012.1"/>
    </source>
</evidence>
<evidence type="ECO:0000256" key="4">
    <source>
        <dbReference type="ARBA" id="ARBA00023172"/>
    </source>
</evidence>
<dbReference type="GO" id="GO:0006313">
    <property type="term" value="P:DNA transposition"/>
    <property type="evidence" value="ECO:0007669"/>
    <property type="project" value="InterPro"/>
</dbReference>
<evidence type="ECO:0000256" key="3">
    <source>
        <dbReference type="ARBA" id="ARBA00023125"/>
    </source>
</evidence>
<sequence length="341" mass="40048">MYINNISCPRCFSKNLYRFGKNNLGHQKYQCKECARQFSANSKPGDNRRSYPKCPICNSGTYLHHDYLYYSRFKCNSRKCTHIHIAVKKTSDFNSISSEFKSKTINIKRLRTNINVVIDALYMYFVHSATTRAISQYLLDRKNIKISHVSIYKWIKGFGGIFKDIVSKYTPQNLNLSDEWHVDETVIKIKGKRYYIWTLIDSETRYVIDWYLTTSREATSAFHLFDKVKKRFGAPQSIVSDRLPSYNIPTKIVFSESKHIKVQSWYDEVTNNLIESFFKRFKHKYRTTHGLKCETSVNALLEGFFFFYNYITPHKGLSNLTPAKVAGVEYSEISRKNLLLF</sequence>
<keyword evidence="2" id="KW-0815">Transposition</keyword>
<dbReference type="AlphaFoldDB" id="U7VBB7"/>
<comment type="caution">
    <text evidence="6">The sequence shown here is derived from an EMBL/GenBank/DDBJ whole genome shotgun (WGS) entry which is preliminary data.</text>
</comment>
<keyword evidence="3" id="KW-0238">DNA-binding</keyword>
<feature type="domain" description="Integrase catalytic" evidence="5">
    <location>
        <begin position="167"/>
        <end position="330"/>
    </location>
</feature>
<evidence type="ECO:0000259" key="5">
    <source>
        <dbReference type="PROSITE" id="PS50994"/>
    </source>
</evidence>
<dbReference type="InterPro" id="IPR012337">
    <property type="entry name" value="RNaseH-like_sf"/>
</dbReference>
<dbReference type="Gene3D" id="3.30.420.10">
    <property type="entry name" value="Ribonuclease H-like superfamily/Ribonuclease H"/>
    <property type="match status" value="1"/>
</dbReference>
<dbReference type="PANTHER" id="PTHR35528:SF3">
    <property type="entry name" value="BLL1675 PROTEIN"/>
    <property type="match status" value="1"/>
</dbReference>
<dbReference type="InterPro" id="IPR047930">
    <property type="entry name" value="Transpos_IS6"/>
</dbReference>
<dbReference type="InterPro" id="IPR036397">
    <property type="entry name" value="RNaseH_sf"/>
</dbReference>
<name>U7VBB7_9FUSO</name>
<organism evidence="6 7">
    <name type="scientific">Cetobacterium somerae ATCC BAA-474</name>
    <dbReference type="NCBI Taxonomy" id="1319815"/>
    <lineage>
        <taxon>Bacteria</taxon>
        <taxon>Fusobacteriati</taxon>
        <taxon>Fusobacteriota</taxon>
        <taxon>Fusobacteriia</taxon>
        <taxon>Fusobacteriales</taxon>
        <taxon>Fusobacteriaceae</taxon>
        <taxon>Cetobacterium</taxon>
    </lineage>
</organism>
<dbReference type="InterPro" id="IPR052183">
    <property type="entry name" value="IS_Transposase"/>
</dbReference>
<proteinExistence type="predicted"/>
<dbReference type="eggNOG" id="COG3677">
    <property type="taxonomic scope" value="Bacteria"/>
</dbReference>
<dbReference type="eggNOG" id="COG3316">
    <property type="taxonomic scope" value="Bacteria"/>
</dbReference>
<dbReference type="Proteomes" id="UP000017081">
    <property type="component" value="Unassembled WGS sequence"/>
</dbReference>